<feature type="compositionally biased region" description="Basic and acidic residues" evidence="1">
    <location>
        <begin position="612"/>
        <end position="645"/>
    </location>
</feature>
<feature type="compositionally biased region" description="Basic and acidic residues" evidence="1">
    <location>
        <begin position="114"/>
        <end position="137"/>
    </location>
</feature>
<feature type="compositionally biased region" description="Low complexity" evidence="1">
    <location>
        <begin position="594"/>
        <end position="610"/>
    </location>
</feature>
<feature type="compositionally biased region" description="Basic and acidic residues" evidence="1">
    <location>
        <begin position="273"/>
        <end position="309"/>
    </location>
</feature>
<feature type="compositionally biased region" description="Low complexity" evidence="1">
    <location>
        <begin position="37"/>
        <end position="48"/>
    </location>
</feature>
<dbReference type="EMBL" id="LN483249">
    <property type="protein sequence ID" value="CDZ97919.1"/>
    <property type="molecule type" value="Genomic_DNA"/>
</dbReference>
<reference evidence="2" key="1">
    <citation type="submission" date="2014-08" db="EMBL/GenBank/DDBJ databases">
        <authorList>
            <person name="Sharma Rahul"/>
            <person name="Thines Marco"/>
        </authorList>
    </citation>
    <scope>NUCLEOTIDE SEQUENCE</scope>
</reference>
<feature type="region of interest" description="Disordered" evidence="1">
    <location>
        <begin position="590"/>
        <end position="645"/>
    </location>
</feature>
<feature type="compositionally biased region" description="Basic and acidic residues" evidence="1">
    <location>
        <begin position="240"/>
        <end position="251"/>
    </location>
</feature>
<feature type="compositionally biased region" description="Basic and acidic residues" evidence="1">
    <location>
        <begin position="415"/>
        <end position="424"/>
    </location>
</feature>
<feature type="compositionally biased region" description="Basic and acidic residues" evidence="1">
    <location>
        <begin position="49"/>
        <end position="59"/>
    </location>
</feature>
<feature type="compositionally biased region" description="Gly residues" evidence="1">
    <location>
        <begin position="333"/>
        <end position="344"/>
    </location>
</feature>
<feature type="region of interest" description="Disordered" evidence="1">
    <location>
        <begin position="1"/>
        <end position="577"/>
    </location>
</feature>
<evidence type="ECO:0000256" key="1">
    <source>
        <dbReference type="SAM" id="MobiDB-lite"/>
    </source>
</evidence>
<sequence length="738" mass="83472">MAPLSPSVSLPSRPRSPTHGSFPSRLRRDSRSPPPAIIAAAAASSSSRWRGDERYDERSWAGGHSYSYRDPSYGTYRPRERSPSPRRYRDHREGERYWDDERYRDGGRGAYRPRQRERDTDRRFPDRDRRFDSDISFKQRYRSPSPRRLPNRSPSPLDSTPSTTTAASHRPTPWPRQTQAQTQTKTQASGGTGSEPSPEKGSEGGREKGMRKVTPDPEIEEGELDPRSADVLIEPPALTSEKDKRVERERVPAVAARSSSTSRFPPSGPRVPPGDHREKERERAGMADRDWEREREWERERGNRGRRFESPSPVLSRGGPKRPGVYSDYEPGSGSGLNGAGSTTGGRDDWRRGGRRSGEGGINRPEHGRVGSSRRPGRSRSRSRSISRSRGSSSSRSRSRSRTSRSRSSSSTTRSDVRDRDDVAGRVAAPGHLPARIPTGPMSTNNRGRWASERARPRAASGWDRTEGDRERLLAVESERERGRVRERDRREMELMDDRRRKDQAGEGGRETEKEKGKATGQPLGGKEWAERMKLLEERKARKAEAEAATRPRGVLEPVRDDGAQERERQREIEREGATVPLVVPSIVSSTELSTVPSAASSITAPSTTPKESSRETRNTKEPEEDVWKAARARMERDGRERERLERERERVDRVLARLIDGMADRLESERTSWALHGDDDPELTKLRGTLSVLTKDGIRVGWELWQSRQELSNGEVDLAAFEDRRRLAEAWGVRRGV</sequence>
<evidence type="ECO:0000313" key="2">
    <source>
        <dbReference type="EMBL" id="CDZ97919.1"/>
    </source>
</evidence>
<name>A0A0F7SKI3_PHARH</name>
<feature type="compositionally biased region" description="Low complexity" evidence="1">
    <location>
        <begin position="142"/>
        <end position="189"/>
    </location>
</feature>
<protein>
    <submittedName>
        <fullName evidence="2">Uncharacterized protein</fullName>
    </submittedName>
</protein>
<feature type="compositionally biased region" description="Basic and acidic residues" evidence="1">
    <location>
        <begin position="197"/>
        <end position="215"/>
    </location>
</feature>
<proteinExistence type="predicted"/>
<dbReference type="AlphaFoldDB" id="A0A0F7SKI3"/>
<feature type="compositionally biased region" description="Basic residues" evidence="1">
    <location>
        <begin position="375"/>
        <end position="387"/>
    </location>
</feature>
<feature type="compositionally biased region" description="Basic and acidic residues" evidence="1">
    <location>
        <begin position="558"/>
        <end position="577"/>
    </location>
</feature>
<feature type="compositionally biased region" description="Basic and acidic residues" evidence="1">
    <location>
        <begin position="464"/>
        <end position="518"/>
    </location>
</feature>
<feature type="compositionally biased region" description="Basic and acidic residues" evidence="1">
    <location>
        <begin position="90"/>
        <end position="107"/>
    </location>
</feature>
<feature type="compositionally biased region" description="Basic and acidic residues" evidence="1">
    <location>
        <begin position="346"/>
        <end position="369"/>
    </location>
</feature>
<feature type="compositionally biased region" description="Low complexity" evidence="1">
    <location>
        <begin position="1"/>
        <end position="24"/>
    </location>
</feature>
<accession>A0A0F7SKI3</accession>
<organism evidence="2">
    <name type="scientific">Phaffia rhodozyma</name>
    <name type="common">Yeast</name>
    <name type="synonym">Xanthophyllomyces dendrorhous</name>
    <dbReference type="NCBI Taxonomy" id="264483"/>
    <lineage>
        <taxon>Eukaryota</taxon>
        <taxon>Fungi</taxon>
        <taxon>Dikarya</taxon>
        <taxon>Basidiomycota</taxon>
        <taxon>Agaricomycotina</taxon>
        <taxon>Tremellomycetes</taxon>
        <taxon>Cystofilobasidiales</taxon>
        <taxon>Mrakiaceae</taxon>
        <taxon>Phaffia</taxon>
    </lineage>
</organism>
<feature type="compositionally biased region" description="Basic and acidic residues" evidence="1">
    <location>
        <begin position="528"/>
        <end position="550"/>
    </location>
</feature>